<organism evidence="1 2">
    <name type="scientific">Drosophila willistoni</name>
    <name type="common">Fruit fly</name>
    <dbReference type="NCBI Taxonomy" id="7260"/>
    <lineage>
        <taxon>Eukaryota</taxon>
        <taxon>Metazoa</taxon>
        <taxon>Ecdysozoa</taxon>
        <taxon>Arthropoda</taxon>
        <taxon>Hexapoda</taxon>
        <taxon>Insecta</taxon>
        <taxon>Pterygota</taxon>
        <taxon>Neoptera</taxon>
        <taxon>Endopterygota</taxon>
        <taxon>Diptera</taxon>
        <taxon>Brachycera</taxon>
        <taxon>Muscomorpha</taxon>
        <taxon>Ephydroidea</taxon>
        <taxon>Drosophilidae</taxon>
        <taxon>Drosophila</taxon>
        <taxon>Sophophora</taxon>
    </lineage>
</organism>
<accession>B4MRH4</accession>
<dbReference type="PANTHER" id="PTHR20977">
    <property type="entry name" value="AT13385P-RELATED"/>
    <property type="match status" value="1"/>
</dbReference>
<dbReference type="Proteomes" id="UP000007798">
    <property type="component" value="Unassembled WGS sequence"/>
</dbReference>
<protein>
    <submittedName>
        <fullName evidence="1">Uncharacterized protein</fullName>
    </submittedName>
</protein>
<dbReference type="KEGG" id="dwi:6640724"/>
<gene>
    <name evidence="1" type="primary">Dwil\GK15825</name>
    <name evidence="1" type="ORF">Dwil_GK15825</name>
</gene>
<name>B4MRH4_DROWI</name>
<dbReference type="Pfam" id="PF07248">
    <property type="entry name" value="DUF1431"/>
    <property type="match status" value="1"/>
</dbReference>
<dbReference type="InParanoid" id="B4MRH4"/>
<dbReference type="STRING" id="7260.B4MRH4"/>
<dbReference type="EMBL" id="CH963850">
    <property type="protein sequence ID" value="EDW74713.1"/>
    <property type="molecule type" value="Genomic_DNA"/>
</dbReference>
<keyword evidence="2" id="KW-1185">Reference proteome</keyword>
<dbReference type="SMART" id="SM00689">
    <property type="entry name" value="DM6"/>
    <property type="match status" value="1"/>
</dbReference>
<dbReference type="OMA" id="KYQVTWN"/>
<sequence>MLRITGIPCSSSLNSNWSRVKALVQSWSCAPRTLSRQMDSNKCAYPMLTGFQQMRCSSDDCEPVKQCEDKPPAVGCGPAGLSKNPCGVKKTKPKQKESKEKSKEVKKPKFVSMWNIEDCERIDDCDLPPRYDIKYYRISDKLKRKYQVTWDECPRMLIKPKKVCLRESIVPRPRCRRVRKEVSKASPCLTVNPMECKKEKKGAKCPRFTMPCCKPARMPPSCSRARSKSNCVKRNAPYPSFSECQKDALLGLPPTECRCLDAVSLCEAWAHLRRRLARGQGLTFKCGKL</sequence>
<dbReference type="HOGENOM" id="CLU_079998_0_0_1"/>
<dbReference type="eggNOG" id="ENOG502T93S">
    <property type="taxonomic scope" value="Eukaryota"/>
</dbReference>
<dbReference type="InterPro" id="IPR006611">
    <property type="entry name" value="DUF1431_DROsp"/>
</dbReference>
<dbReference type="PANTHER" id="PTHR20977:SF0">
    <property type="entry name" value="AT13385P-RELATED"/>
    <property type="match status" value="1"/>
</dbReference>
<evidence type="ECO:0000313" key="2">
    <source>
        <dbReference type="Proteomes" id="UP000007798"/>
    </source>
</evidence>
<reference evidence="1 2" key="1">
    <citation type="journal article" date="2007" name="Nature">
        <title>Evolution of genes and genomes on the Drosophila phylogeny.</title>
        <authorList>
            <consortium name="Drosophila 12 Genomes Consortium"/>
            <person name="Clark A.G."/>
            <person name="Eisen M.B."/>
            <person name="Smith D.R."/>
            <person name="Bergman C.M."/>
            <person name="Oliver B."/>
            <person name="Markow T.A."/>
            <person name="Kaufman T.C."/>
            <person name="Kellis M."/>
            <person name="Gelbart W."/>
            <person name="Iyer V.N."/>
            <person name="Pollard D.A."/>
            <person name="Sackton T.B."/>
            <person name="Larracuente A.M."/>
            <person name="Singh N.D."/>
            <person name="Abad J.P."/>
            <person name="Abt D.N."/>
            <person name="Adryan B."/>
            <person name="Aguade M."/>
            <person name="Akashi H."/>
            <person name="Anderson W.W."/>
            <person name="Aquadro C.F."/>
            <person name="Ardell D.H."/>
            <person name="Arguello R."/>
            <person name="Artieri C.G."/>
            <person name="Barbash D.A."/>
            <person name="Barker D."/>
            <person name="Barsanti P."/>
            <person name="Batterham P."/>
            <person name="Batzoglou S."/>
            <person name="Begun D."/>
            <person name="Bhutkar A."/>
            <person name="Blanco E."/>
            <person name="Bosak S.A."/>
            <person name="Bradley R.K."/>
            <person name="Brand A.D."/>
            <person name="Brent M.R."/>
            <person name="Brooks A.N."/>
            <person name="Brown R.H."/>
            <person name="Butlin R.K."/>
            <person name="Caggese C."/>
            <person name="Calvi B.R."/>
            <person name="Bernardo de Carvalho A."/>
            <person name="Caspi A."/>
            <person name="Castrezana S."/>
            <person name="Celniker S.E."/>
            <person name="Chang J.L."/>
            <person name="Chapple C."/>
            <person name="Chatterji S."/>
            <person name="Chinwalla A."/>
            <person name="Civetta A."/>
            <person name="Clifton S.W."/>
            <person name="Comeron J.M."/>
            <person name="Costello J.C."/>
            <person name="Coyne J.A."/>
            <person name="Daub J."/>
            <person name="David R.G."/>
            <person name="Delcher A.L."/>
            <person name="Delehaunty K."/>
            <person name="Do C.B."/>
            <person name="Ebling H."/>
            <person name="Edwards K."/>
            <person name="Eickbush T."/>
            <person name="Evans J.D."/>
            <person name="Filipski A."/>
            <person name="Findeiss S."/>
            <person name="Freyhult E."/>
            <person name="Fulton L."/>
            <person name="Fulton R."/>
            <person name="Garcia A.C."/>
            <person name="Gardiner A."/>
            <person name="Garfield D.A."/>
            <person name="Garvin B.E."/>
            <person name="Gibson G."/>
            <person name="Gilbert D."/>
            <person name="Gnerre S."/>
            <person name="Godfrey J."/>
            <person name="Good R."/>
            <person name="Gotea V."/>
            <person name="Gravely B."/>
            <person name="Greenberg A.J."/>
            <person name="Griffiths-Jones S."/>
            <person name="Gross S."/>
            <person name="Guigo R."/>
            <person name="Gustafson E.A."/>
            <person name="Haerty W."/>
            <person name="Hahn M.W."/>
            <person name="Halligan D.L."/>
            <person name="Halpern A.L."/>
            <person name="Halter G.M."/>
            <person name="Han M.V."/>
            <person name="Heger A."/>
            <person name="Hillier L."/>
            <person name="Hinrichs A.S."/>
            <person name="Holmes I."/>
            <person name="Hoskins R.A."/>
            <person name="Hubisz M.J."/>
            <person name="Hultmark D."/>
            <person name="Huntley M.A."/>
            <person name="Jaffe D.B."/>
            <person name="Jagadeeshan S."/>
            <person name="Jeck W.R."/>
            <person name="Johnson J."/>
            <person name="Jones C.D."/>
            <person name="Jordan W.C."/>
            <person name="Karpen G.H."/>
            <person name="Kataoka E."/>
            <person name="Keightley P.D."/>
            <person name="Kheradpour P."/>
            <person name="Kirkness E.F."/>
            <person name="Koerich L.B."/>
            <person name="Kristiansen K."/>
            <person name="Kudrna D."/>
            <person name="Kulathinal R.J."/>
            <person name="Kumar S."/>
            <person name="Kwok R."/>
            <person name="Lander E."/>
            <person name="Langley C.H."/>
            <person name="Lapoint R."/>
            <person name="Lazzaro B.P."/>
            <person name="Lee S.J."/>
            <person name="Levesque L."/>
            <person name="Li R."/>
            <person name="Lin C.F."/>
            <person name="Lin M.F."/>
            <person name="Lindblad-Toh K."/>
            <person name="Llopart A."/>
            <person name="Long M."/>
            <person name="Low L."/>
            <person name="Lozovsky E."/>
            <person name="Lu J."/>
            <person name="Luo M."/>
            <person name="Machado C.A."/>
            <person name="Makalowski W."/>
            <person name="Marzo M."/>
            <person name="Matsuda M."/>
            <person name="Matzkin L."/>
            <person name="McAllister B."/>
            <person name="McBride C.S."/>
            <person name="McKernan B."/>
            <person name="McKernan K."/>
            <person name="Mendez-Lago M."/>
            <person name="Minx P."/>
            <person name="Mollenhauer M.U."/>
            <person name="Montooth K."/>
            <person name="Mount S.M."/>
            <person name="Mu X."/>
            <person name="Myers E."/>
            <person name="Negre B."/>
            <person name="Newfeld S."/>
            <person name="Nielsen R."/>
            <person name="Noor M.A."/>
            <person name="O'Grady P."/>
            <person name="Pachter L."/>
            <person name="Papaceit M."/>
            <person name="Parisi M.J."/>
            <person name="Parisi M."/>
            <person name="Parts L."/>
            <person name="Pedersen J.S."/>
            <person name="Pesole G."/>
            <person name="Phillippy A.M."/>
            <person name="Ponting C.P."/>
            <person name="Pop M."/>
            <person name="Porcelli D."/>
            <person name="Powell J.R."/>
            <person name="Prohaska S."/>
            <person name="Pruitt K."/>
            <person name="Puig M."/>
            <person name="Quesneville H."/>
            <person name="Ram K.R."/>
            <person name="Rand D."/>
            <person name="Rasmussen M.D."/>
            <person name="Reed L.K."/>
            <person name="Reenan R."/>
            <person name="Reily A."/>
            <person name="Remington K.A."/>
            <person name="Rieger T.T."/>
            <person name="Ritchie M.G."/>
            <person name="Robin C."/>
            <person name="Rogers Y.H."/>
            <person name="Rohde C."/>
            <person name="Rozas J."/>
            <person name="Rubenfield M.J."/>
            <person name="Ruiz A."/>
            <person name="Russo S."/>
            <person name="Salzberg S.L."/>
            <person name="Sanchez-Gracia A."/>
            <person name="Saranga D.J."/>
            <person name="Sato H."/>
            <person name="Schaeffer S.W."/>
            <person name="Schatz M.C."/>
            <person name="Schlenke T."/>
            <person name="Schwartz R."/>
            <person name="Segarra C."/>
            <person name="Singh R.S."/>
            <person name="Sirot L."/>
            <person name="Sirota M."/>
            <person name="Sisneros N.B."/>
            <person name="Smith C.D."/>
            <person name="Smith T.F."/>
            <person name="Spieth J."/>
            <person name="Stage D.E."/>
            <person name="Stark A."/>
            <person name="Stephan W."/>
            <person name="Strausberg R.L."/>
            <person name="Strempel S."/>
            <person name="Sturgill D."/>
            <person name="Sutton G."/>
            <person name="Sutton G.G."/>
            <person name="Tao W."/>
            <person name="Teichmann S."/>
            <person name="Tobari Y.N."/>
            <person name="Tomimura Y."/>
            <person name="Tsolas J.M."/>
            <person name="Valente V.L."/>
            <person name="Venter E."/>
            <person name="Venter J.C."/>
            <person name="Vicario S."/>
            <person name="Vieira F.G."/>
            <person name="Vilella A.J."/>
            <person name="Villasante A."/>
            <person name="Walenz B."/>
            <person name="Wang J."/>
            <person name="Wasserman M."/>
            <person name="Watts T."/>
            <person name="Wilson D."/>
            <person name="Wilson R.K."/>
            <person name="Wing R.A."/>
            <person name="Wolfner M.F."/>
            <person name="Wong A."/>
            <person name="Wong G.K."/>
            <person name="Wu C.I."/>
            <person name="Wu G."/>
            <person name="Yamamoto D."/>
            <person name="Yang H.P."/>
            <person name="Yang S.P."/>
            <person name="Yorke J.A."/>
            <person name="Yoshida K."/>
            <person name="Zdobnov E."/>
            <person name="Zhang P."/>
            <person name="Zhang Y."/>
            <person name="Zimin A.V."/>
            <person name="Baldwin J."/>
            <person name="Abdouelleil A."/>
            <person name="Abdulkadir J."/>
            <person name="Abebe A."/>
            <person name="Abera B."/>
            <person name="Abreu J."/>
            <person name="Acer S.C."/>
            <person name="Aftuck L."/>
            <person name="Alexander A."/>
            <person name="An P."/>
            <person name="Anderson E."/>
            <person name="Anderson S."/>
            <person name="Arachi H."/>
            <person name="Azer M."/>
            <person name="Bachantsang P."/>
            <person name="Barry A."/>
            <person name="Bayul T."/>
            <person name="Berlin A."/>
            <person name="Bessette D."/>
            <person name="Bloom T."/>
            <person name="Blye J."/>
            <person name="Boguslavskiy L."/>
            <person name="Bonnet C."/>
            <person name="Boukhgalter B."/>
            <person name="Bourzgui I."/>
            <person name="Brown A."/>
            <person name="Cahill P."/>
            <person name="Channer S."/>
            <person name="Cheshatsang Y."/>
            <person name="Chuda L."/>
            <person name="Citroen M."/>
            <person name="Collymore A."/>
            <person name="Cooke P."/>
            <person name="Costello M."/>
            <person name="D'Aco K."/>
            <person name="Daza R."/>
            <person name="De Haan G."/>
            <person name="DeGray S."/>
            <person name="DeMaso C."/>
            <person name="Dhargay N."/>
            <person name="Dooley K."/>
            <person name="Dooley E."/>
            <person name="Doricent M."/>
            <person name="Dorje P."/>
            <person name="Dorjee K."/>
            <person name="Dupes A."/>
            <person name="Elong R."/>
            <person name="Falk J."/>
            <person name="Farina A."/>
            <person name="Faro S."/>
            <person name="Ferguson D."/>
            <person name="Fisher S."/>
            <person name="Foley C.D."/>
            <person name="Franke A."/>
            <person name="Friedrich D."/>
            <person name="Gadbois L."/>
            <person name="Gearin G."/>
            <person name="Gearin C.R."/>
            <person name="Giannoukos G."/>
            <person name="Goode T."/>
            <person name="Graham J."/>
            <person name="Grandbois E."/>
            <person name="Grewal S."/>
            <person name="Gyaltsen K."/>
            <person name="Hafez N."/>
            <person name="Hagos B."/>
            <person name="Hall J."/>
            <person name="Henson C."/>
            <person name="Hollinger A."/>
            <person name="Honan T."/>
            <person name="Huard M.D."/>
            <person name="Hughes L."/>
            <person name="Hurhula B."/>
            <person name="Husby M.E."/>
            <person name="Kamat A."/>
            <person name="Kanga B."/>
            <person name="Kashin S."/>
            <person name="Khazanovich D."/>
            <person name="Kisner P."/>
            <person name="Lance K."/>
            <person name="Lara M."/>
            <person name="Lee W."/>
            <person name="Lennon N."/>
            <person name="Letendre F."/>
            <person name="LeVine R."/>
            <person name="Lipovsky A."/>
            <person name="Liu X."/>
            <person name="Liu J."/>
            <person name="Liu S."/>
            <person name="Lokyitsang T."/>
            <person name="Lokyitsang Y."/>
            <person name="Lubonja R."/>
            <person name="Lui A."/>
            <person name="MacDonald P."/>
            <person name="Magnisalis V."/>
            <person name="Maru K."/>
            <person name="Matthews C."/>
            <person name="McCusker W."/>
            <person name="McDonough S."/>
            <person name="Mehta T."/>
            <person name="Meldrim J."/>
            <person name="Meneus L."/>
            <person name="Mihai O."/>
            <person name="Mihalev A."/>
            <person name="Mihova T."/>
            <person name="Mittelman R."/>
            <person name="Mlenga V."/>
            <person name="Montmayeur A."/>
            <person name="Mulrain L."/>
            <person name="Navidi A."/>
            <person name="Naylor J."/>
            <person name="Negash T."/>
            <person name="Nguyen T."/>
            <person name="Nguyen N."/>
            <person name="Nicol R."/>
            <person name="Norbu C."/>
            <person name="Norbu N."/>
            <person name="Novod N."/>
            <person name="O'Neill B."/>
            <person name="Osman S."/>
            <person name="Markiewicz E."/>
            <person name="Oyono O.L."/>
            <person name="Patti C."/>
            <person name="Phunkhang P."/>
            <person name="Pierre F."/>
            <person name="Priest M."/>
            <person name="Raghuraman S."/>
            <person name="Rege F."/>
            <person name="Reyes R."/>
            <person name="Rise C."/>
            <person name="Rogov P."/>
            <person name="Ross K."/>
            <person name="Ryan E."/>
            <person name="Settipalli S."/>
            <person name="Shea T."/>
            <person name="Sherpa N."/>
            <person name="Shi L."/>
            <person name="Shih D."/>
            <person name="Sparrow T."/>
            <person name="Spaulding J."/>
            <person name="Stalker J."/>
            <person name="Stange-Thomann N."/>
            <person name="Stavropoulos S."/>
            <person name="Stone C."/>
            <person name="Strader C."/>
            <person name="Tesfaye S."/>
            <person name="Thomson T."/>
            <person name="Thoulutsang Y."/>
            <person name="Thoulutsang D."/>
            <person name="Topham K."/>
            <person name="Topping I."/>
            <person name="Tsamla T."/>
            <person name="Vassiliev H."/>
            <person name="Vo A."/>
            <person name="Wangchuk T."/>
            <person name="Wangdi T."/>
            <person name="Weiand M."/>
            <person name="Wilkinson J."/>
            <person name="Wilson A."/>
            <person name="Yadav S."/>
            <person name="Young G."/>
            <person name="Yu Q."/>
            <person name="Zembek L."/>
            <person name="Zhong D."/>
            <person name="Zimmer A."/>
            <person name="Zwirko Z."/>
            <person name="Jaffe D.B."/>
            <person name="Alvarez P."/>
            <person name="Brockman W."/>
            <person name="Butler J."/>
            <person name="Chin C."/>
            <person name="Gnerre S."/>
            <person name="Grabherr M."/>
            <person name="Kleber M."/>
            <person name="Mauceli E."/>
            <person name="MacCallum I."/>
        </authorList>
    </citation>
    <scope>NUCLEOTIDE SEQUENCE [LARGE SCALE GENOMIC DNA]</scope>
    <source>
        <strain evidence="2">Tucson 14030-0811.24</strain>
    </source>
</reference>
<dbReference type="AlphaFoldDB" id="B4MRH4"/>
<evidence type="ECO:0000313" key="1">
    <source>
        <dbReference type="EMBL" id="EDW74713.1"/>
    </source>
</evidence>
<dbReference type="PhylomeDB" id="B4MRH4"/>
<dbReference type="OrthoDB" id="7812215at2759"/>
<proteinExistence type="predicted"/>